<evidence type="ECO:0000313" key="3">
    <source>
        <dbReference type="Proteomes" id="UP000679575"/>
    </source>
</evidence>
<dbReference type="Proteomes" id="UP000679575">
    <property type="component" value="Chromosome"/>
</dbReference>
<gene>
    <name evidence="2" type="ORF">KDN34_16200</name>
</gene>
<dbReference type="EMBL" id="CP073587">
    <property type="protein sequence ID" value="QUN05698.1"/>
    <property type="molecule type" value="Genomic_DNA"/>
</dbReference>
<sequence length="393" mass="42735">MLFKSLICLRGCDLGWRHLLISGAAYLSLMLLWLLFGSRYFIWLPGMLLLLLVLATSVRRMRDAGRPLLIAAVAILPWLLVLAALSTEGVDIYFNIGLGLAVLLHLGLAFIPAVAGSGAINRREYLQGYAGPVDLSPKTPGRRVEPTIGATAAVATVTTTTITEPYGQTFQTHDDVALEPQIVNEAVAADTNMPEDSLWQEPSPPGSLSAMLSGWQQIARDLMQQAWQYRKALSAFAAVLVCITMALVWWFSPSPTPKVDAPLQAMDTAQPSVKRQTVKLPDHFSLSLEQDNLYLSWLGDTLKPGVIWDLASATGDQRCAALQFNDGSQFRPLKVSIINGNGLVEAAFSPLDTKALINDIAMRGSIKLCGYDFSLKGSQAALQADNAFSQYLK</sequence>
<feature type="transmembrane region" description="Helical" evidence="1">
    <location>
        <begin position="14"/>
        <end position="34"/>
    </location>
</feature>
<feature type="transmembrane region" description="Helical" evidence="1">
    <location>
        <begin position="68"/>
        <end position="86"/>
    </location>
</feature>
<keyword evidence="1" id="KW-0472">Membrane</keyword>
<evidence type="ECO:0008006" key="4">
    <source>
        <dbReference type="Google" id="ProtNLM"/>
    </source>
</evidence>
<feature type="transmembrane region" description="Helical" evidence="1">
    <location>
        <begin position="40"/>
        <end position="56"/>
    </location>
</feature>
<evidence type="ECO:0000256" key="1">
    <source>
        <dbReference type="SAM" id="Phobius"/>
    </source>
</evidence>
<keyword evidence="1" id="KW-0812">Transmembrane</keyword>
<reference evidence="2 3" key="1">
    <citation type="submission" date="2021-04" db="EMBL/GenBank/DDBJ databases">
        <title>Novel species identification of genus Shewanella.</title>
        <authorList>
            <person name="Liu G."/>
        </authorList>
    </citation>
    <scope>NUCLEOTIDE SEQUENCE [LARGE SCALE GENOMIC DNA]</scope>
    <source>
        <strain evidence="2 3">FJAT-54481</strain>
    </source>
</reference>
<feature type="transmembrane region" description="Helical" evidence="1">
    <location>
        <begin position="92"/>
        <end position="115"/>
    </location>
</feature>
<proteinExistence type="predicted"/>
<dbReference type="RefSeq" id="WP_212594726.1">
    <property type="nucleotide sequence ID" value="NZ_CP073587.1"/>
</dbReference>
<keyword evidence="3" id="KW-1185">Reference proteome</keyword>
<protein>
    <recommendedName>
        <fullName evidence="4">DUF805 domain-containing protein</fullName>
    </recommendedName>
</protein>
<organism evidence="2 3">
    <name type="scientific">Shewanella yunxiaonensis</name>
    <dbReference type="NCBI Taxonomy" id="2829809"/>
    <lineage>
        <taxon>Bacteria</taxon>
        <taxon>Pseudomonadati</taxon>
        <taxon>Pseudomonadota</taxon>
        <taxon>Gammaproteobacteria</taxon>
        <taxon>Alteromonadales</taxon>
        <taxon>Shewanellaceae</taxon>
        <taxon>Shewanella</taxon>
    </lineage>
</organism>
<keyword evidence="1" id="KW-1133">Transmembrane helix</keyword>
<feature type="transmembrane region" description="Helical" evidence="1">
    <location>
        <begin position="232"/>
        <end position="251"/>
    </location>
</feature>
<name>A0ABX7YSH1_9GAMM</name>
<evidence type="ECO:0000313" key="2">
    <source>
        <dbReference type="EMBL" id="QUN05698.1"/>
    </source>
</evidence>
<accession>A0ABX7YSH1</accession>